<evidence type="ECO:0000313" key="2">
    <source>
        <dbReference type="Proteomes" id="UP001165653"/>
    </source>
</evidence>
<dbReference type="RefSeq" id="WP_264514643.1">
    <property type="nucleotide sequence ID" value="NZ_JAPDDR010000008.1"/>
</dbReference>
<reference evidence="1" key="1">
    <citation type="submission" date="2022-10" db="EMBL/GenBank/DDBJ databases">
        <title>Luteolibacter sp. GHJ8, whole genome shotgun sequencing project.</title>
        <authorList>
            <person name="Zhao G."/>
            <person name="Shen L."/>
        </authorList>
    </citation>
    <scope>NUCLEOTIDE SEQUENCE</scope>
    <source>
        <strain evidence="1">GHJ8</strain>
    </source>
</reference>
<dbReference type="Proteomes" id="UP001165653">
    <property type="component" value="Unassembled WGS sequence"/>
</dbReference>
<protein>
    <recommendedName>
        <fullName evidence="3">HEAT repeat protein</fullName>
    </recommendedName>
</protein>
<dbReference type="EMBL" id="JAPDDR010000008">
    <property type="protein sequence ID" value="MCW1915103.1"/>
    <property type="molecule type" value="Genomic_DNA"/>
</dbReference>
<comment type="caution">
    <text evidence="1">The sequence shown here is derived from an EMBL/GenBank/DDBJ whole genome shotgun (WGS) entry which is preliminary data.</text>
</comment>
<organism evidence="1 2">
    <name type="scientific">Luteolibacter rhizosphaerae</name>
    <dbReference type="NCBI Taxonomy" id="2989719"/>
    <lineage>
        <taxon>Bacteria</taxon>
        <taxon>Pseudomonadati</taxon>
        <taxon>Verrucomicrobiota</taxon>
        <taxon>Verrucomicrobiia</taxon>
        <taxon>Verrucomicrobiales</taxon>
        <taxon>Verrucomicrobiaceae</taxon>
        <taxon>Luteolibacter</taxon>
    </lineage>
</organism>
<sequence>MKSGRTGVAEARLTLALDDVPPQKLSQLADELREHFRKNPGYDYKQVQLLGAVLSAWTGSDPEGALAFVRDSPSKTFRNMAYDSVFGVLAEENPADALSRAKGLENSSERLNALAAAAWASGRKNPREAIRLFGGMKELPGHIRTALIDELGKIAPEEAVAELAKISPNDRDTFWNSEGVFTTWAASDPEALLAWAGTATDLNMRNSAYRAYCRRIAGEDPAAAMAKVGAMPAHLRTELIGAVMETWADTDLPGALAAAQAMGQPAERERAMQALVNRLDWSDPTAATKVLLAMPKGNARNSALDNLAWGLRWLSPTERQATLAQFEGAEYSKLASRVAGSMIAEDPEAAMKLFQEVPPSLRGEYDLRYFMSSLAQHDPKEALKFATSLESASDRSQAVRQAFEQMASLSPQDAARTMEGMSDPKDRQQALVALAEAWSQRDPDAALRWAESLSGEEQTAALAKLLPEQARNDPASAANRLSSLLANPGSNTGAVLQSATGDLAREWAGRNPLEAAAWVAGLPAGSAAESGAGSLIQNWSTHDPAGAADWISGLPEGGVKDAAIQPLVESIRQNDPETAFSWGLSIQDSAKRAAVMEATIRNWNTNDADAVRIAIQGADLDATERSNYEKLLR</sequence>
<proteinExistence type="predicted"/>
<gene>
    <name evidence="1" type="ORF">OJ996_16065</name>
</gene>
<evidence type="ECO:0000313" key="1">
    <source>
        <dbReference type="EMBL" id="MCW1915103.1"/>
    </source>
</evidence>
<keyword evidence="2" id="KW-1185">Reference proteome</keyword>
<evidence type="ECO:0008006" key="3">
    <source>
        <dbReference type="Google" id="ProtNLM"/>
    </source>
</evidence>
<accession>A0ABT3G5I6</accession>
<name>A0ABT3G5I6_9BACT</name>